<proteinExistence type="inferred from homology"/>
<feature type="domain" description="Peptidase S9 prolyl oligopeptidase catalytic" evidence="3">
    <location>
        <begin position="97"/>
        <end position="310"/>
    </location>
</feature>
<evidence type="ECO:0000256" key="1">
    <source>
        <dbReference type="ARBA" id="ARBA00022801"/>
    </source>
</evidence>
<protein>
    <submittedName>
        <fullName evidence="4">Peptidase</fullName>
    </submittedName>
</protein>
<organism evidence="4 5">
    <name type="scientific">Candidatus Curtissbacteria bacterium RIFCSPHIGHO2_02_FULL_42_15</name>
    <dbReference type="NCBI Taxonomy" id="1797716"/>
    <lineage>
        <taxon>Bacteria</taxon>
        <taxon>Candidatus Curtissiibacteriota</taxon>
    </lineage>
</organism>
<keyword evidence="1" id="KW-0378">Hydrolase</keyword>
<comment type="caution">
    <text evidence="4">The sequence shown here is derived from an EMBL/GenBank/DDBJ whole genome shotgun (WGS) entry which is preliminary data.</text>
</comment>
<evidence type="ECO:0000313" key="4">
    <source>
        <dbReference type="EMBL" id="OGD92154.1"/>
    </source>
</evidence>
<comment type="similarity">
    <text evidence="2">Belongs to the AB hydrolase superfamily. FUS2 hydrolase family.</text>
</comment>
<evidence type="ECO:0000313" key="5">
    <source>
        <dbReference type="Proteomes" id="UP000177124"/>
    </source>
</evidence>
<dbReference type="EMBL" id="MFBF01000004">
    <property type="protein sequence ID" value="OGD92154.1"/>
    <property type="molecule type" value="Genomic_DNA"/>
</dbReference>
<dbReference type="STRING" id="1797716.A3D07_01310"/>
<dbReference type="SUPFAM" id="SSF53474">
    <property type="entry name" value="alpha/beta-Hydrolases"/>
    <property type="match status" value="1"/>
</dbReference>
<dbReference type="PANTHER" id="PTHR22946">
    <property type="entry name" value="DIENELACTONE HYDROLASE DOMAIN-CONTAINING PROTEIN-RELATED"/>
    <property type="match status" value="1"/>
</dbReference>
<dbReference type="Pfam" id="PF00326">
    <property type="entry name" value="Peptidase_S9"/>
    <property type="match status" value="1"/>
</dbReference>
<accession>A0A1F5GJZ6</accession>
<dbReference type="InterPro" id="IPR050261">
    <property type="entry name" value="FrsA_esterase"/>
</dbReference>
<dbReference type="AlphaFoldDB" id="A0A1F5GJZ6"/>
<dbReference type="GO" id="GO:0008236">
    <property type="term" value="F:serine-type peptidase activity"/>
    <property type="evidence" value="ECO:0007669"/>
    <property type="project" value="InterPro"/>
</dbReference>
<dbReference type="InterPro" id="IPR000073">
    <property type="entry name" value="AB_hydrolase_1"/>
</dbReference>
<dbReference type="PANTHER" id="PTHR22946:SF9">
    <property type="entry name" value="POLYKETIDE TRANSFERASE AF380"/>
    <property type="match status" value="1"/>
</dbReference>
<dbReference type="InterPro" id="IPR029058">
    <property type="entry name" value="AB_hydrolase_fold"/>
</dbReference>
<dbReference type="InterPro" id="IPR001375">
    <property type="entry name" value="Peptidase_S9_cat"/>
</dbReference>
<gene>
    <name evidence="4" type="ORF">A3D07_01310</name>
</gene>
<dbReference type="Gene3D" id="3.40.50.1820">
    <property type="entry name" value="alpha/beta hydrolase"/>
    <property type="match status" value="1"/>
</dbReference>
<dbReference type="PRINTS" id="PR00111">
    <property type="entry name" value="ABHYDROLASE"/>
</dbReference>
<evidence type="ECO:0000256" key="2">
    <source>
        <dbReference type="ARBA" id="ARBA00038115"/>
    </source>
</evidence>
<name>A0A1F5GJZ6_9BACT</name>
<reference evidence="4 5" key="1">
    <citation type="journal article" date="2016" name="Nat. Commun.">
        <title>Thousands of microbial genomes shed light on interconnected biogeochemical processes in an aquifer system.</title>
        <authorList>
            <person name="Anantharaman K."/>
            <person name="Brown C.T."/>
            <person name="Hug L.A."/>
            <person name="Sharon I."/>
            <person name="Castelle C.J."/>
            <person name="Probst A.J."/>
            <person name="Thomas B.C."/>
            <person name="Singh A."/>
            <person name="Wilkins M.J."/>
            <person name="Karaoz U."/>
            <person name="Brodie E.L."/>
            <person name="Williams K.H."/>
            <person name="Hubbard S.S."/>
            <person name="Banfield J.F."/>
        </authorList>
    </citation>
    <scope>NUCLEOTIDE SEQUENCE [LARGE SCALE GENOMIC DNA]</scope>
</reference>
<dbReference type="GO" id="GO:0052689">
    <property type="term" value="F:carboxylic ester hydrolase activity"/>
    <property type="evidence" value="ECO:0007669"/>
    <property type="project" value="UniProtKB-ARBA"/>
</dbReference>
<dbReference type="Proteomes" id="UP000177124">
    <property type="component" value="Unassembled WGS sequence"/>
</dbReference>
<dbReference type="GO" id="GO:0006508">
    <property type="term" value="P:proteolysis"/>
    <property type="evidence" value="ECO:0007669"/>
    <property type="project" value="InterPro"/>
</dbReference>
<evidence type="ECO:0000259" key="3">
    <source>
        <dbReference type="Pfam" id="PF00326"/>
    </source>
</evidence>
<sequence>MNEGGPGQVSPHPLSIEAQRKKEYPGSEIVIEQTLSSGSNYQKYIASYKSDGLKIYALLTIPNGPVPEGGFAAIVFNPGYIPPADYSATERYSAYVDGFAKEGYIVFKPDFRGHGQSEGKPEGAYYSDAYITDVLNAVSSIKKYEGVNPAKIGMWGHSMGGHLTLRAMVVSGDIKAGVIWAGVVGSYDDMINRWRRRVPWTPSESERQFRRPGRQELIDSFGTPQQNPEFWNSISPVNYVSDISGPLALHHGLADESVPSEFSQSLNDALTNAQKTVEFYKYEGADHNLSGPAFGQAMARSVDFFGKYLK</sequence>